<dbReference type="eggNOG" id="COG2957">
    <property type="taxonomic scope" value="Bacteria"/>
</dbReference>
<dbReference type="EC" id="3.5.3.12" evidence="2"/>
<evidence type="ECO:0000313" key="2">
    <source>
        <dbReference type="EMBL" id="ABY36493.1"/>
    </source>
</evidence>
<evidence type="ECO:0000256" key="1">
    <source>
        <dbReference type="ARBA" id="ARBA00022801"/>
    </source>
</evidence>
<reference evidence="3" key="1">
    <citation type="journal article" date="2011" name="BMC Genomics">
        <title>Complete genome sequence of the filamentous anoxygenic phototrophic bacterium Chloroflexus aurantiacus.</title>
        <authorList>
            <person name="Tang K.H."/>
            <person name="Barry K."/>
            <person name="Chertkov O."/>
            <person name="Dalin E."/>
            <person name="Han C.S."/>
            <person name="Hauser L.J."/>
            <person name="Honchak B.M."/>
            <person name="Karbach L.E."/>
            <person name="Land M.L."/>
            <person name="Lapidus A."/>
            <person name="Larimer F.W."/>
            <person name="Mikhailova N."/>
            <person name="Pitluck S."/>
            <person name="Pierson B.K."/>
            <person name="Blankenship R.E."/>
        </authorList>
    </citation>
    <scope>NUCLEOTIDE SEQUENCE [LARGE SCALE GENOMIC DNA]</scope>
    <source>
        <strain evidence="3">ATCC 29366 / DSM 635 / J-10-fl</strain>
    </source>
</reference>
<dbReference type="InParanoid" id="A9WJ34"/>
<name>A9WJ34_CHLAA</name>
<protein>
    <submittedName>
        <fullName evidence="2">Agmatine deiminase</fullName>
        <ecNumber evidence="2">3.5.3.12</ecNumber>
    </submittedName>
</protein>
<dbReference type="PANTHER" id="PTHR31377:SF0">
    <property type="entry name" value="AGMATINE DEIMINASE-RELATED"/>
    <property type="match status" value="1"/>
</dbReference>
<dbReference type="GO" id="GO:0004668">
    <property type="term" value="F:protein-arginine deiminase activity"/>
    <property type="evidence" value="ECO:0007669"/>
    <property type="project" value="InterPro"/>
</dbReference>
<dbReference type="KEGG" id="cau:Caur_3305"/>
<dbReference type="Gene3D" id="3.75.10.10">
    <property type="entry name" value="L-arginine/glycine Amidinotransferase, Chain A"/>
    <property type="match status" value="1"/>
</dbReference>
<dbReference type="InterPro" id="IPR007466">
    <property type="entry name" value="Peptidyl-Arg-deiminase_porph"/>
</dbReference>
<dbReference type="PATRIC" id="fig|324602.8.peg.3725"/>
<dbReference type="Proteomes" id="UP000002008">
    <property type="component" value="Chromosome"/>
</dbReference>
<keyword evidence="1 2" id="KW-0378">Hydrolase</keyword>
<dbReference type="Pfam" id="PF04371">
    <property type="entry name" value="PAD_porph"/>
    <property type="match status" value="1"/>
</dbReference>
<dbReference type="STRING" id="324602.Caur_3305"/>
<dbReference type="SUPFAM" id="SSF55909">
    <property type="entry name" value="Pentein"/>
    <property type="match status" value="1"/>
</dbReference>
<dbReference type="HOGENOM" id="CLU_037682_0_0_0"/>
<dbReference type="EMBL" id="CP000909">
    <property type="protein sequence ID" value="ABY36493.1"/>
    <property type="molecule type" value="Genomic_DNA"/>
</dbReference>
<dbReference type="AlphaFoldDB" id="A9WJ34"/>
<proteinExistence type="predicted"/>
<dbReference type="PANTHER" id="PTHR31377">
    <property type="entry name" value="AGMATINE DEIMINASE-RELATED"/>
    <property type="match status" value="1"/>
</dbReference>
<dbReference type="EnsemblBacteria" id="ABY36493">
    <property type="protein sequence ID" value="ABY36493"/>
    <property type="gene ID" value="Caur_3305"/>
</dbReference>
<keyword evidence="3" id="KW-1185">Reference proteome</keyword>
<dbReference type="GO" id="GO:0047632">
    <property type="term" value="F:agmatine deiminase activity"/>
    <property type="evidence" value="ECO:0007669"/>
    <property type="project" value="UniProtKB-EC"/>
</dbReference>
<dbReference type="GO" id="GO:0009446">
    <property type="term" value="P:putrescine biosynthetic process"/>
    <property type="evidence" value="ECO:0007669"/>
    <property type="project" value="InterPro"/>
</dbReference>
<evidence type="ECO:0000313" key="3">
    <source>
        <dbReference type="Proteomes" id="UP000002008"/>
    </source>
</evidence>
<organism evidence="2 3">
    <name type="scientific">Chloroflexus aurantiacus (strain ATCC 29366 / DSM 635 / J-10-fl)</name>
    <dbReference type="NCBI Taxonomy" id="324602"/>
    <lineage>
        <taxon>Bacteria</taxon>
        <taxon>Bacillati</taxon>
        <taxon>Chloroflexota</taxon>
        <taxon>Chloroflexia</taxon>
        <taxon>Chloroflexales</taxon>
        <taxon>Chloroflexineae</taxon>
        <taxon>Chloroflexaceae</taxon>
        <taxon>Chloroflexus</taxon>
    </lineage>
</organism>
<sequence length="351" mass="38988">MATPAELGYRMPAEWEPHQATWLSWPHKEESWPGIIDRIWPVYARFVAELARGETVHINVNDAAMADQARFFLAEAGAVGDIRLHEFPTNDAWCRDHGAIFVVRDTPAGRELAATDWEFNAWGGKYPPYDLDNQIPARMAAYLGVPRFCGGMVLEGGSIDVDGNGLLLTSEQCLLNPNRNPHLDRAAIEQRLREMLGVHTILWLGEGIVGDDTDGHIDDLARFVAPGVVVTVVEDDPLDENYHVLQDNLRRLQLMRDAAGRPLTVLTIPMPPPVVFQGQRLPASYANFYIANHAVIVPTFNHPNDQRACAVLQQCFPDRRVVGIEATDVIWGLGSWHCLSQQVPAGLINVG</sequence>
<dbReference type="RefSeq" id="WP_012259146.1">
    <property type="nucleotide sequence ID" value="NC_010175.1"/>
</dbReference>
<accession>A9WJ34</accession>
<gene>
    <name evidence="2" type="ordered locus">Caur_3305</name>
</gene>